<feature type="transmembrane region" description="Helical" evidence="9">
    <location>
        <begin position="513"/>
        <end position="537"/>
    </location>
</feature>
<feature type="transmembrane region" description="Helical" evidence="9">
    <location>
        <begin position="427"/>
        <end position="444"/>
    </location>
</feature>
<dbReference type="GO" id="GO:0005886">
    <property type="term" value="C:plasma membrane"/>
    <property type="evidence" value="ECO:0007669"/>
    <property type="project" value="UniProtKB-SubCell"/>
</dbReference>
<feature type="region of interest" description="Disordered" evidence="8">
    <location>
        <begin position="902"/>
        <end position="944"/>
    </location>
</feature>
<feature type="domain" description="Mechanosensitive ion channel MscS" evidence="10">
    <location>
        <begin position="727"/>
        <end position="792"/>
    </location>
</feature>
<evidence type="ECO:0000259" key="10">
    <source>
        <dbReference type="Pfam" id="PF00924"/>
    </source>
</evidence>
<dbReference type="Pfam" id="PF12607">
    <property type="entry name" value="DUF3772"/>
    <property type="match status" value="1"/>
</dbReference>
<evidence type="ECO:0000259" key="11">
    <source>
        <dbReference type="Pfam" id="PF12607"/>
    </source>
</evidence>
<evidence type="ECO:0000256" key="7">
    <source>
        <dbReference type="SAM" id="Coils"/>
    </source>
</evidence>
<dbReference type="Gene3D" id="2.30.30.60">
    <property type="match status" value="1"/>
</dbReference>
<dbReference type="PANTHER" id="PTHR30347">
    <property type="entry name" value="POTASSIUM CHANNEL RELATED"/>
    <property type="match status" value="1"/>
</dbReference>
<dbReference type="Gene3D" id="3.30.70.100">
    <property type="match status" value="1"/>
</dbReference>
<dbReference type="InterPro" id="IPR011066">
    <property type="entry name" value="MscS_channel_C_sf"/>
</dbReference>
<dbReference type="SUPFAM" id="SSF82861">
    <property type="entry name" value="Mechanosensitive channel protein MscS (YggB), transmembrane region"/>
    <property type="match status" value="1"/>
</dbReference>
<keyword evidence="14" id="KW-1185">Reference proteome</keyword>
<feature type="transmembrane region" description="Helical" evidence="9">
    <location>
        <begin position="638"/>
        <end position="657"/>
    </location>
</feature>
<dbReference type="AlphaFoldDB" id="A0A1I5IJU6"/>
<evidence type="ECO:0000259" key="12">
    <source>
        <dbReference type="Pfam" id="PF21082"/>
    </source>
</evidence>
<evidence type="ECO:0000256" key="4">
    <source>
        <dbReference type="ARBA" id="ARBA00022692"/>
    </source>
</evidence>
<keyword evidence="5 9" id="KW-1133">Transmembrane helix</keyword>
<evidence type="ECO:0000256" key="3">
    <source>
        <dbReference type="ARBA" id="ARBA00022475"/>
    </source>
</evidence>
<feature type="domain" description="DUF3772" evidence="11">
    <location>
        <begin position="234"/>
        <end position="285"/>
    </location>
</feature>
<dbReference type="Gene3D" id="1.10.287.1260">
    <property type="match status" value="1"/>
</dbReference>
<evidence type="ECO:0000256" key="2">
    <source>
        <dbReference type="ARBA" id="ARBA00008017"/>
    </source>
</evidence>
<reference evidence="13 14" key="1">
    <citation type="submission" date="2016-10" db="EMBL/GenBank/DDBJ databases">
        <authorList>
            <person name="de Groot N.N."/>
        </authorList>
    </citation>
    <scope>NUCLEOTIDE SEQUENCE [LARGE SCALE GENOMIC DNA]</scope>
    <source>
        <strain evidence="13 14">CGMCC 1.9157</strain>
    </source>
</reference>
<keyword evidence="7" id="KW-0175">Coiled coil</keyword>
<keyword evidence="3" id="KW-1003">Cell membrane</keyword>
<evidence type="ECO:0000313" key="13">
    <source>
        <dbReference type="EMBL" id="SFO60520.1"/>
    </source>
</evidence>
<feature type="coiled-coil region" evidence="7">
    <location>
        <begin position="120"/>
        <end position="151"/>
    </location>
</feature>
<protein>
    <submittedName>
        <fullName evidence="13">Small-conductance mechanosensitive channel</fullName>
    </submittedName>
</protein>
<evidence type="ECO:0000256" key="5">
    <source>
        <dbReference type="ARBA" id="ARBA00022989"/>
    </source>
</evidence>
<comment type="similarity">
    <text evidence="2">Belongs to the MscS (TC 1.A.23) family.</text>
</comment>
<evidence type="ECO:0000256" key="9">
    <source>
        <dbReference type="SAM" id="Phobius"/>
    </source>
</evidence>
<evidence type="ECO:0000256" key="1">
    <source>
        <dbReference type="ARBA" id="ARBA00004651"/>
    </source>
</evidence>
<keyword evidence="4 9" id="KW-0812">Transmembrane</keyword>
<feature type="transmembrane region" description="Helical" evidence="9">
    <location>
        <begin position="65"/>
        <end position="85"/>
    </location>
</feature>
<dbReference type="EMBL" id="FOVR01000009">
    <property type="protein sequence ID" value="SFO60520.1"/>
    <property type="molecule type" value="Genomic_DNA"/>
</dbReference>
<feature type="transmembrane region" description="Helical" evidence="9">
    <location>
        <begin position="710"/>
        <end position="739"/>
    </location>
</feature>
<feature type="compositionally biased region" description="Polar residues" evidence="8">
    <location>
        <begin position="169"/>
        <end position="186"/>
    </location>
</feature>
<feature type="domain" description="Mechanosensitive ion channel MscS C-terminal" evidence="12">
    <location>
        <begin position="802"/>
        <end position="883"/>
    </location>
</feature>
<feature type="transmembrane region" description="Helical" evidence="9">
    <location>
        <begin position="385"/>
        <end position="407"/>
    </location>
</feature>
<evidence type="ECO:0000256" key="8">
    <source>
        <dbReference type="SAM" id="MobiDB-lite"/>
    </source>
</evidence>
<dbReference type="GO" id="GO:0008381">
    <property type="term" value="F:mechanosensitive monoatomic ion channel activity"/>
    <property type="evidence" value="ECO:0007669"/>
    <property type="project" value="UniProtKB-ARBA"/>
</dbReference>
<dbReference type="PANTHER" id="PTHR30347:SF9">
    <property type="entry name" value="MINICONDUCTANCE MECHANOSENSITIVE CHANNEL MSCM"/>
    <property type="match status" value="1"/>
</dbReference>
<dbReference type="InterPro" id="IPR052702">
    <property type="entry name" value="MscS-like_channel"/>
</dbReference>
<sequence>MTPVGKFQKDIFPSYLAYGLIDPSKQLSSPSISIRQNIHFAQRARPVSFLHEDHCVAYFKPVHRFLIIANLAICLFLAAFSFASAQAIPTSGASSTESLIARLDQVEATLSRASLSDQTYAELRTELNAIKTEATAQKERLEPQLQEAQARFDALKPAAPAQDGEAKSDTQAPSLTDPLQLQQSSGDEQDNAEPTTAAAPPAIAGPNSETEELAKRRNELEAHISELDAQLKLVTSTLVRAEQLSNRITVARQQRFTSQLLERSNSILDPTLWVKGLAGLATTWRVAVTLMTDWSHYISNKASEQIWQILATLTFVFLLIFGPLRILLFRGLSRLASLESPTALQRSYFASWAMLVYTIFPIFVFWAITLILINANLLPDRIELLFKHLSFVIFAGSLSYGLARVLLAPGRPSYRPLNLETGDATRLFSIALALIITFMVETLFDEVDELLFAPLETTIVINGVTSFLVALLVSLGLRMLIAAQPENDGTTVLEEEKQGGFSLPRFIRFLQPLIWLICLITATAPILGYVSLGAFVAEQLGRLFIILGLLGIFSALIDNFLLEHLSSAEGPQKRISKAMGVSTSAVNQLGVLLNGIVRIFLYITAALLIFTPWGVESTDFITSLQNAIFSVKLGDLTISPINIVGALVVFIIAIVLLKSVERWIEQRWLPATNLDSGLKSSIQTSLGYLGVIIAAMVSFSYMGLDLSNIALVAGALSVGIGFGLQSIVNNFVSGLILLVERPIKTGDWVVVGADQGYIKKISVRATKIETFDRATVVVPNSELISNRVMNWMHNGSMGRIIVPIGVSYDADPDRVREILLAVADANDYVTSYPAPVVYFMDFGASSLDFDLRCYVQDVNNSLTAKSDLRFEIFRALKEANIEIPFPQRDVHVRSVTLPEELKAAASQQAKKPRKRRARPKADEIDIDDAQTIDTAEGDADAADD</sequence>
<dbReference type="InterPro" id="IPR010920">
    <property type="entry name" value="LSM_dom_sf"/>
</dbReference>
<proteinExistence type="inferred from homology"/>
<dbReference type="Pfam" id="PF00924">
    <property type="entry name" value="MS_channel_2nd"/>
    <property type="match status" value="1"/>
</dbReference>
<dbReference type="InterPro" id="IPR022249">
    <property type="entry name" value="DUF3772"/>
</dbReference>
<dbReference type="InterPro" id="IPR049278">
    <property type="entry name" value="MS_channel_C"/>
</dbReference>
<feature type="transmembrane region" description="Helical" evidence="9">
    <location>
        <begin position="586"/>
        <end position="610"/>
    </location>
</feature>
<name>A0A1I5IJU6_9HYPH</name>
<feature type="transmembrane region" description="Helical" evidence="9">
    <location>
        <begin position="349"/>
        <end position="373"/>
    </location>
</feature>
<feature type="transmembrane region" description="Helical" evidence="9">
    <location>
        <begin position="686"/>
        <end position="704"/>
    </location>
</feature>
<dbReference type="Proteomes" id="UP000199236">
    <property type="component" value="Unassembled WGS sequence"/>
</dbReference>
<feature type="region of interest" description="Disordered" evidence="8">
    <location>
        <begin position="156"/>
        <end position="214"/>
    </location>
</feature>
<dbReference type="Pfam" id="PF21082">
    <property type="entry name" value="MS_channel_3rd"/>
    <property type="match status" value="1"/>
</dbReference>
<gene>
    <name evidence="13" type="ORF">SAMN04488056_10928</name>
</gene>
<dbReference type="OrthoDB" id="9799209at2"/>
<dbReference type="InterPro" id="IPR006685">
    <property type="entry name" value="MscS_channel_2nd"/>
</dbReference>
<feature type="transmembrane region" description="Helical" evidence="9">
    <location>
        <begin position="543"/>
        <end position="565"/>
    </location>
</feature>
<feature type="transmembrane region" description="Helical" evidence="9">
    <location>
        <begin position="459"/>
        <end position="477"/>
    </location>
</feature>
<dbReference type="SUPFAM" id="SSF82689">
    <property type="entry name" value="Mechanosensitive channel protein MscS (YggB), C-terminal domain"/>
    <property type="match status" value="1"/>
</dbReference>
<accession>A0A1I5IJU6</accession>
<dbReference type="SUPFAM" id="SSF50182">
    <property type="entry name" value="Sm-like ribonucleoproteins"/>
    <property type="match status" value="1"/>
</dbReference>
<evidence type="ECO:0000313" key="14">
    <source>
        <dbReference type="Proteomes" id="UP000199236"/>
    </source>
</evidence>
<organism evidence="13 14">
    <name type="scientific">Cohaesibacter marisflavi</name>
    <dbReference type="NCBI Taxonomy" id="655353"/>
    <lineage>
        <taxon>Bacteria</taxon>
        <taxon>Pseudomonadati</taxon>
        <taxon>Pseudomonadota</taxon>
        <taxon>Alphaproteobacteria</taxon>
        <taxon>Hyphomicrobiales</taxon>
        <taxon>Cohaesibacteraceae</taxon>
    </lineage>
</organism>
<dbReference type="InterPro" id="IPR011014">
    <property type="entry name" value="MscS_channel_TM-2"/>
</dbReference>
<keyword evidence="6 9" id="KW-0472">Membrane</keyword>
<dbReference type="InterPro" id="IPR023408">
    <property type="entry name" value="MscS_beta-dom_sf"/>
</dbReference>
<feature type="transmembrane region" description="Helical" evidence="9">
    <location>
        <begin position="306"/>
        <end position="328"/>
    </location>
</feature>
<dbReference type="STRING" id="655353.SAMN04488056_10928"/>
<comment type="subcellular location">
    <subcellularLocation>
        <location evidence="1">Cell membrane</location>
        <topology evidence="1">Multi-pass membrane protein</topology>
    </subcellularLocation>
</comment>
<evidence type="ECO:0000256" key="6">
    <source>
        <dbReference type="ARBA" id="ARBA00023136"/>
    </source>
</evidence>
<feature type="compositionally biased region" description="Acidic residues" evidence="8">
    <location>
        <begin position="924"/>
        <end position="944"/>
    </location>
</feature>
<feature type="compositionally biased region" description="Low complexity" evidence="8">
    <location>
        <begin position="192"/>
        <end position="206"/>
    </location>
</feature>